<evidence type="ECO:0000313" key="3">
    <source>
        <dbReference type="Proteomes" id="UP000050823"/>
    </source>
</evidence>
<keyword evidence="1" id="KW-1133">Transmembrane helix</keyword>
<dbReference type="EMBL" id="AYZB01000032">
    <property type="protein sequence ID" value="KRM22695.1"/>
    <property type="molecule type" value="Genomic_DNA"/>
</dbReference>
<sequence>MALFILIVPFSTIMIAGYAYALGVSEKFVNFATYLMILSLIASFVLYLIARCV</sequence>
<protein>
    <submittedName>
        <fullName evidence="2">Uncharacterized protein</fullName>
    </submittedName>
</protein>
<proteinExistence type="predicted"/>
<name>A0AA89I0W9_9LACO</name>
<organism evidence="2 3">
    <name type="scientific">Latilactobacillus graminis DSM 20719</name>
    <dbReference type="NCBI Taxonomy" id="1423752"/>
    <lineage>
        <taxon>Bacteria</taxon>
        <taxon>Bacillati</taxon>
        <taxon>Bacillota</taxon>
        <taxon>Bacilli</taxon>
        <taxon>Lactobacillales</taxon>
        <taxon>Lactobacillaceae</taxon>
        <taxon>Latilactobacillus</taxon>
    </lineage>
</organism>
<dbReference type="Proteomes" id="UP000050823">
    <property type="component" value="Unassembled WGS sequence"/>
</dbReference>
<comment type="caution">
    <text evidence="2">The sequence shown here is derived from an EMBL/GenBank/DDBJ whole genome shotgun (WGS) entry which is preliminary data.</text>
</comment>
<gene>
    <name evidence="2" type="ORF">FC90_GL000796</name>
</gene>
<reference evidence="2 3" key="1">
    <citation type="journal article" date="2015" name="Genome Announc.">
        <title>Expanding the biotechnology potential of lactobacilli through comparative genomics of 213 strains and associated genera.</title>
        <authorList>
            <person name="Sun Z."/>
            <person name="Harris H.M."/>
            <person name="McCann A."/>
            <person name="Guo C."/>
            <person name="Argimon S."/>
            <person name="Zhang W."/>
            <person name="Yang X."/>
            <person name="Jeffery I.B."/>
            <person name="Cooney J.C."/>
            <person name="Kagawa T.F."/>
            <person name="Liu W."/>
            <person name="Song Y."/>
            <person name="Salvetti E."/>
            <person name="Wrobel A."/>
            <person name="Rasinkangas P."/>
            <person name="Parkhill J."/>
            <person name="Rea M.C."/>
            <person name="O'Sullivan O."/>
            <person name="Ritari J."/>
            <person name="Douillard F.P."/>
            <person name="Paul Ross R."/>
            <person name="Yang R."/>
            <person name="Briner A.E."/>
            <person name="Felis G.E."/>
            <person name="de Vos W.M."/>
            <person name="Barrangou R."/>
            <person name="Klaenhammer T.R."/>
            <person name="Caufield P.W."/>
            <person name="Cui Y."/>
            <person name="Zhang H."/>
            <person name="O'Toole P.W."/>
        </authorList>
    </citation>
    <scope>NUCLEOTIDE SEQUENCE [LARGE SCALE GENOMIC DNA]</scope>
    <source>
        <strain evidence="2 3">DSM 20719</strain>
    </source>
</reference>
<keyword evidence="1" id="KW-0472">Membrane</keyword>
<dbReference type="AlphaFoldDB" id="A0AA89I0W9"/>
<accession>A0AA89I0W9</accession>
<keyword evidence="1" id="KW-0812">Transmembrane</keyword>
<evidence type="ECO:0000313" key="2">
    <source>
        <dbReference type="EMBL" id="KRM22695.1"/>
    </source>
</evidence>
<feature type="transmembrane region" description="Helical" evidence="1">
    <location>
        <begin position="31"/>
        <end position="50"/>
    </location>
</feature>
<evidence type="ECO:0000256" key="1">
    <source>
        <dbReference type="SAM" id="Phobius"/>
    </source>
</evidence>